<dbReference type="Proteomes" id="UP000481033">
    <property type="component" value="Unassembled WGS sequence"/>
</dbReference>
<dbReference type="AlphaFoldDB" id="A0A6M0RRY1"/>
<dbReference type="RefSeq" id="WP_163701230.1">
    <property type="nucleotide sequence ID" value="NZ_QXHD01000004.1"/>
</dbReference>
<dbReference type="EMBL" id="QXHD01000004">
    <property type="protein sequence ID" value="NEZ58573.1"/>
    <property type="molecule type" value="Genomic_DNA"/>
</dbReference>
<protein>
    <submittedName>
        <fullName evidence="1">Uncharacterized protein</fullName>
    </submittedName>
</protein>
<name>A0A6M0RRY1_9CYAN</name>
<proteinExistence type="predicted"/>
<keyword evidence="2" id="KW-1185">Reference proteome</keyword>
<accession>A0A6M0RRY1</accession>
<evidence type="ECO:0000313" key="1">
    <source>
        <dbReference type="EMBL" id="NEZ58573.1"/>
    </source>
</evidence>
<evidence type="ECO:0000313" key="2">
    <source>
        <dbReference type="Proteomes" id="UP000481033"/>
    </source>
</evidence>
<comment type="caution">
    <text evidence="1">The sequence shown here is derived from an EMBL/GenBank/DDBJ whole genome shotgun (WGS) entry which is preliminary data.</text>
</comment>
<gene>
    <name evidence="1" type="ORF">DXZ20_23580</name>
</gene>
<organism evidence="1 2">
    <name type="scientific">Adonisia turfae CCMR0081</name>
    <dbReference type="NCBI Taxonomy" id="2292702"/>
    <lineage>
        <taxon>Bacteria</taxon>
        <taxon>Bacillati</taxon>
        <taxon>Cyanobacteriota</taxon>
        <taxon>Adonisia</taxon>
        <taxon>Adonisia turfae</taxon>
    </lineage>
</organism>
<reference evidence="1 2" key="1">
    <citation type="journal article" date="2020" name="Microb. Ecol.">
        <title>Ecogenomics of the Marine Benthic Filamentous Cyanobacterium Adonisia.</title>
        <authorList>
            <person name="Walter J.M."/>
            <person name="Coutinho F.H."/>
            <person name="Leomil L."/>
            <person name="Hargreaves P.I."/>
            <person name="Campeao M.E."/>
            <person name="Vieira V.V."/>
            <person name="Silva B.S."/>
            <person name="Fistarol G.O."/>
            <person name="Salomon P.S."/>
            <person name="Sawabe T."/>
            <person name="Mino S."/>
            <person name="Hosokawa M."/>
            <person name="Miyashita H."/>
            <person name="Maruyama F."/>
            <person name="van Verk M.C."/>
            <person name="Dutilh B.E."/>
            <person name="Thompson C.C."/>
            <person name="Thompson F.L."/>
        </authorList>
    </citation>
    <scope>NUCLEOTIDE SEQUENCE [LARGE SCALE GENOMIC DNA]</scope>
    <source>
        <strain evidence="1 2">CCMR0081</strain>
    </source>
</reference>
<sequence>MSILIGSGFVALHSQHTLQHADWLAVYALAYDEGVGERLAAYDFEDFLGLSVYLFITTQSPGTRQQLSQLFPKFGSAIVLPLLKILCRKELFVEQNIPMLAQQSLNEMTPYSLIIGLNRALDLTGQNNLKVLALQTVNQLLQSCEPSVHLVLSQLLSETNRRLVSEFSGSQLPERAIGVAGYRPDQHRLNVTVQKRKVTQCV</sequence>